<dbReference type="InterPro" id="IPR027302">
    <property type="entry name" value="Gln_synth_N_conserv_site"/>
</dbReference>
<dbReference type="PANTHER" id="PTHR20852:SF57">
    <property type="entry name" value="GLUTAMINE SYNTHETASE 2 CYTOPLASMIC"/>
    <property type="match status" value="1"/>
</dbReference>
<evidence type="ECO:0000256" key="1">
    <source>
        <dbReference type="ARBA" id="ARBA00004496"/>
    </source>
</evidence>
<dbReference type="PROSITE" id="PS00180">
    <property type="entry name" value="GLNA_1"/>
    <property type="match status" value="1"/>
</dbReference>
<evidence type="ECO:0000256" key="3">
    <source>
        <dbReference type="ARBA" id="ARBA00012937"/>
    </source>
</evidence>
<comment type="subcellular location">
    <subcellularLocation>
        <location evidence="1">Cytoplasm</location>
    </subcellularLocation>
</comment>
<evidence type="ECO:0000313" key="9">
    <source>
        <dbReference type="EMBL" id="QHT33665.1"/>
    </source>
</evidence>
<name>A0A6C0F2S1_9ZZZZ</name>
<dbReference type="InterPro" id="IPR014746">
    <property type="entry name" value="Gln_synth/guanido_kin_cat_dom"/>
</dbReference>
<dbReference type="EMBL" id="MN738971">
    <property type="protein sequence ID" value="QHT33665.1"/>
    <property type="molecule type" value="Genomic_DNA"/>
</dbReference>
<dbReference type="InterPro" id="IPR027303">
    <property type="entry name" value="Gln_synth_gly_rich_site"/>
</dbReference>
<accession>A0A6C0F2S1</accession>
<reference evidence="9" key="1">
    <citation type="journal article" date="2020" name="Nature">
        <title>Giant virus diversity and host interactions through global metagenomics.</title>
        <authorList>
            <person name="Schulz F."/>
            <person name="Roux S."/>
            <person name="Paez-Espino D."/>
            <person name="Jungbluth S."/>
            <person name="Walsh D.A."/>
            <person name="Denef V.J."/>
            <person name="McMahon K.D."/>
            <person name="Konstantinidis K.T."/>
            <person name="Eloe-Fadrosh E.A."/>
            <person name="Kyrpides N.C."/>
            <person name="Woyke T."/>
        </authorList>
    </citation>
    <scope>NUCLEOTIDE SEQUENCE</scope>
    <source>
        <strain evidence="9">GVMAG-M-3300009161-36</strain>
    </source>
</reference>
<dbReference type="GO" id="GO:0006542">
    <property type="term" value="P:glutamine biosynthetic process"/>
    <property type="evidence" value="ECO:0007669"/>
    <property type="project" value="InterPro"/>
</dbReference>
<evidence type="ECO:0000256" key="4">
    <source>
        <dbReference type="ARBA" id="ARBA00022490"/>
    </source>
</evidence>
<keyword evidence="7" id="KW-0067">ATP-binding</keyword>
<dbReference type="AlphaFoldDB" id="A0A6C0F2S1"/>
<evidence type="ECO:0000259" key="8">
    <source>
        <dbReference type="PROSITE" id="PS51987"/>
    </source>
</evidence>
<sequence>MEMTFTIAEYIWLDNNKKFRSKTKIIKHTTLPNYFFAKDDTNDPKFPEWDYDGSSTGQADGKKSEITLRPVFICDNPLLNTVGNHIMYSKLVLCETYNADGTPTETNTRQFAKKIFDSCREQKPWFGLEQEYFIIDKRIETTPHNLLFYNTTEHYCGIGQYIEYRSLAEEHMLACTKAGITISGINAEVGKNQWEFQIGPSESVKAADELLVARFLLERIAEKYGNTISYEPKPFVNINGSGCHANFSTLKMRTPCDDNNGIMEIYRTINNLEKYHAEDIHYYGVSNELRLSGKHETSSYDTFSSGIGDRGASVRINNNTHNAGYGYFEDRRPAANMDPYLVTSILMKRVIES</sequence>
<evidence type="ECO:0000256" key="6">
    <source>
        <dbReference type="ARBA" id="ARBA00022741"/>
    </source>
</evidence>
<evidence type="ECO:0000256" key="5">
    <source>
        <dbReference type="ARBA" id="ARBA00022598"/>
    </source>
</evidence>
<dbReference type="InterPro" id="IPR036651">
    <property type="entry name" value="Gln_synt_N_sf"/>
</dbReference>
<dbReference type="InterPro" id="IPR050292">
    <property type="entry name" value="Glutamine_Synthetase"/>
</dbReference>
<evidence type="ECO:0000256" key="2">
    <source>
        <dbReference type="ARBA" id="ARBA00009897"/>
    </source>
</evidence>
<dbReference type="Pfam" id="PF00120">
    <property type="entry name" value="Gln-synt_C"/>
    <property type="match status" value="1"/>
</dbReference>
<dbReference type="PROSITE" id="PS00181">
    <property type="entry name" value="GLNA_ATP"/>
    <property type="match status" value="1"/>
</dbReference>
<dbReference type="PANTHER" id="PTHR20852">
    <property type="entry name" value="GLUTAMINE SYNTHETASE"/>
    <property type="match status" value="1"/>
</dbReference>
<keyword evidence="5" id="KW-0436">Ligase</keyword>
<keyword evidence="6" id="KW-0547">Nucleotide-binding</keyword>
<organism evidence="9">
    <name type="scientific">viral metagenome</name>
    <dbReference type="NCBI Taxonomy" id="1070528"/>
    <lineage>
        <taxon>unclassified sequences</taxon>
        <taxon>metagenomes</taxon>
        <taxon>organismal metagenomes</taxon>
    </lineage>
</organism>
<dbReference type="Gene3D" id="3.10.20.70">
    <property type="entry name" value="Glutamine synthetase, N-terminal domain"/>
    <property type="match status" value="1"/>
</dbReference>
<dbReference type="EC" id="6.3.1.2" evidence="3"/>
<dbReference type="GO" id="GO:0004356">
    <property type="term" value="F:glutamine synthetase activity"/>
    <property type="evidence" value="ECO:0007669"/>
    <property type="project" value="UniProtKB-EC"/>
</dbReference>
<dbReference type="InterPro" id="IPR008146">
    <property type="entry name" value="Gln_synth_cat_dom"/>
</dbReference>
<dbReference type="GO" id="GO:0005524">
    <property type="term" value="F:ATP binding"/>
    <property type="evidence" value="ECO:0007669"/>
    <property type="project" value="UniProtKB-KW"/>
</dbReference>
<comment type="similarity">
    <text evidence="2">Belongs to the glutamine synthetase family.</text>
</comment>
<dbReference type="FunFam" id="3.30.590.10:FF:000011">
    <property type="entry name" value="Glutamine synthetase"/>
    <property type="match status" value="1"/>
</dbReference>
<proteinExistence type="inferred from homology"/>
<dbReference type="PROSITE" id="PS51987">
    <property type="entry name" value="GS_CATALYTIC"/>
    <property type="match status" value="1"/>
</dbReference>
<feature type="domain" description="GS catalytic" evidence="8">
    <location>
        <begin position="108"/>
        <end position="353"/>
    </location>
</feature>
<evidence type="ECO:0000256" key="7">
    <source>
        <dbReference type="ARBA" id="ARBA00022840"/>
    </source>
</evidence>
<dbReference type="GO" id="GO:0005737">
    <property type="term" value="C:cytoplasm"/>
    <property type="evidence" value="ECO:0007669"/>
    <property type="project" value="UniProtKB-SubCell"/>
</dbReference>
<protein>
    <recommendedName>
        <fullName evidence="3">glutamine synthetase</fullName>
        <ecNumber evidence="3">6.3.1.2</ecNumber>
    </recommendedName>
</protein>
<dbReference type="SUPFAM" id="SSF55931">
    <property type="entry name" value="Glutamine synthetase/guanido kinase"/>
    <property type="match status" value="1"/>
</dbReference>
<dbReference type="SUPFAM" id="SSF54368">
    <property type="entry name" value="Glutamine synthetase, N-terminal domain"/>
    <property type="match status" value="1"/>
</dbReference>
<dbReference type="Gene3D" id="3.30.590.10">
    <property type="entry name" value="Glutamine synthetase/guanido kinase, catalytic domain"/>
    <property type="match status" value="1"/>
</dbReference>
<dbReference type="SMART" id="SM01230">
    <property type="entry name" value="Gln-synt_C"/>
    <property type="match status" value="1"/>
</dbReference>
<keyword evidence="4" id="KW-0963">Cytoplasm</keyword>